<protein>
    <recommendedName>
        <fullName evidence="7">Phage shock protein PspC N-terminal domain-containing protein</fullName>
    </recommendedName>
</protein>
<organism evidence="8 9">
    <name type="scientific">Amphibacillus indicireducens</name>
    <dbReference type="NCBI Taxonomy" id="1076330"/>
    <lineage>
        <taxon>Bacteria</taxon>
        <taxon>Bacillati</taxon>
        <taxon>Bacillota</taxon>
        <taxon>Bacilli</taxon>
        <taxon>Bacillales</taxon>
        <taxon>Bacillaceae</taxon>
        <taxon>Amphibacillus</taxon>
    </lineage>
</organism>
<dbReference type="InterPro" id="IPR052027">
    <property type="entry name" value="PspC"/>
</dbReference>
<proteinExistence type="predicted"/>
<gene>
    <name evidence="8" type="ORF">GCM10022410_24460</name>
</gene>
<dbReference type="PANTHER" id="PTHR33885">
    <property type="entry name" value="PHAGE SHOCK PROTEIN C"/>
    <property type="match status" value="1"/>
</dbReference>
<evidence type="ECO:0000256" key="3">
    <source>
        <dbReference type="ARBA" id="ARBA00022692"/>
    </source>
</evidence>
<dbReference type="InterPro" id="IPR007168">
    <property type="entry name" value="Phageshock_PspC_N"/>
</dbReference>
<evidence type="ECO:0000256" key="6">
    <source>
        <dbReference type="SAM" id="Phobius"/>
    </source>
</evidence>
<dbReference type="EMBL" id="BAABDL010000139">
    <property type="protein sequence ID" value="GAA4079352.1"/>
    <property type="molecule type" value="Genomic_DNA"/>
</dbReference>
<comment type="subcellular location">
    <subcellularLocation>
        <location evidence="1">Cell membrane</location>
        <topology evidence="1">Single-pass membrane protein</topology>
    </subcellularLocation>
</comment>
<keyword evidence="3 6" id="KW-0812">Transmembrane</keyword>
<evidence type="ECO:0000256" key="1">
    <source>
        <dbReference type="ARBA" id="ARBA00004162"/>
    </source>
</evidence>
<dbReference type="Pfam" id="PF04024">
    <property type="entry name" value="PspC"/>
    <property type="match status" value="1"/>
</dbReference>
<keyword evidence="2" id="KW-1003">Cell membrane</keyword>
<evidence type="ECO:0000313" key="9">
    <source>
        <dbReference type="Proteomes" id="UP001501734"/>
    </source>
</evidence>
<keyword evidence="4 6" id="KW-1133">Transmembrane helix</keyword>
<evidence type="ECO:0000256" key="5">
    <source>
        <dbReference type="ARBA" id="ARBA00023136"/>
    </source>
</evidence>
<name>A0ABP7W1Y4_9BACI</name>
<evidence type="ECO:0000256" key="2">
    <source>
        <dbReference type="ARBA" id="ARBA00022475"/>
    </source>
</evidence>
<evidence type="ECO:0000259" key="7">
    <source>
        <dbReference type="Pfam" id="PF04024"/>
    </source>
</evidence>
<dbReference type="RefSeq" id="WP_344913687.1">
    <property type="nucleotide sequence ID" value="NZ_BAABDL010000139.1"/>
</dbReference>
<dbReference type="PANTHER" id="PTHR33885:SF3">
    <property type="entry name" value="PHAGE SHOCK PROTEIN C"/>
    <property type="match status" value="1"/>
</dbReference>
<dbReference type="Proteomes" id="UP001501734">
    <property type="component" value="Unassembled WGS sequence"/>
</dbReference>
<reference evidence="9" key="1">
    <citation type="journal article" date="2019" name="Int. J. Syst. Evol. Microbiol.">
        <title>The Global Catalogue of Microorganisms (GCM) 10K type strain sequencing project: providing services to taxonomists for standard genome sequencing and annotation.</title>
        <authorList>
            <consortium name="The Broad Institute Genomics Platform"/>
            <consortium name="The Broad Institute Genome Sequencing Center for Infectious Disease"/>
            <person name="Wu L."/>
            <person name="Ma J."/>
        </authorList>
    </citation>
    <scope>NUCLEOTIDE SEQUENCE [LARGE SCALE GENOMIC DNA]</scope>
    <source>
        <strain evidence="9">JCM 17250</strain>
    </source>
</reference>
<evidence type="ECO:0000256" key="4">
    <source>
        <dbReference type="ARBA" id="ARBA00022989"/>
    </source>
</evidence>
<keyword evidence="9" id="KW-1185">Reference proteome</keyword>
<feature type="domain" description="Phage shock protein PspC N-terminal" evidence="7">
    <location>
        <begin position="4"/>
        <end position="55"/>
    </location>
</feature>
<accession>A0ABP7W1Y4</accession>
<feature type="transmembrane region" description="Helical" evidence="6">
    <location>
        <begin position="34"/>
        <end position="53"/>
    </location>
</feature>
<keyword evidence="5 6" id="KW-0472">Membrane</keyword>
<sequence length="56" mass="6144">MKRSLCKSSTDQVFAGVCGGIAEYLGISSLAVRLLFIFVSPSIILYIILALYLPEY</sequence>
<comment type="caution">
    <text evidence="8">The sequence shown here is derived from an EMBL/GenBank/DDBJ whole genome shotgun (WGS) entry which is preliminary data.</text>
</comment>
<evidence type="ECO:0000313" key="8">
    <source>
        <dbReference type="EMBL" id="GAA4079352.1"/>
    </source>
</evidence>